<sequence>MNTIAVAHAAVVDTSLPIVLGVGTVGGLSLLVMGVFAYRRRPTVSYLLLTLAIAALVGRVGVGGLAFGGLIDGSIHHLVEHGLDVVTLLAVIGAIYLARRNHGNRNT</sequence>
<accession>A0ABU2GKR7</accession>
<keyword evidence="1" id="KW-0812">Transmembrane</keyword>
<dbReference type="RefSeq" id="WP_310926308.1">
    <property type="nucleotide sequence ID" value="NZ_JAMQOP010000007.1"/>
</dbReference>
<feature type="transmembrane region" description="Helical" evidence="1">
    <location>
        <begin position="18"/>
        <end position="38"/>
    </location>
</feature>
<name>A0ABU2GKR7_9EURY</name>
<dbReference type="NCBIfam" id="TIGR03501">
    <property type="entry name" value="GlyGly_CTERM"/>
    <property type="match status" value="1"/>
</dbReference>
<dbReference type="InterPro" id="IPR020008">
    <property type="entry name" value="GlyGly_CTERM"/>
</dbReference>
<keyword evidence="3" id="KW-1185">Reference proteome</keyword>
<protein>
    <submittedName>
        <fullName evidence="2">GlyGly-CTERM sorting domain-containing protein</fullName>
    </submittedName>
</protein>
<keyword evidence="1" id="KW-0472">Membrane</keyword>
<dbReference type="InterPro" id="IPR055894">
    <property type="entry name" value="DUF7471"/>
</dbReference>
<evidence type="ECO:0000313" key="3">
    <source>
        <dbReference type="Proteomes" id="UP001257060"/>
    </source>
</evidence>
<reference evidence="2 3" key="1">
    <citation type="submission" date="2022-06" db="EMBL/GenBank/DDBJ databases">
        <title>Halogeometricum sp. a new haloarchaeum isolate from saline soil.</title>
        <authorList>
            <person name="Strakova D."/>
            <person name="Galisteo C."/>
            <person name="Sanchez-Porro C."/>
            <person name="Ventosa A."/>
        </authorList>
    </citation>
    <scope>NUCLEOTIDE SEQUENCE [LARGE SCALE GENOMIC DNA]</scope>
    <source>
        <strain evidence="2 3">S1BR25-6</strain>
    </source>
</reference>
<dbReference type="Proteomes" id="UP001257060">
    <property type="component" value="Unassembled WGS sequence"/>
</dbReference>
<proteinExistence type="predicted"/>
<dbReference type="Pfam" id="PF24283">
    <property type="entry name" value="DUF7471"/>
    <property type="match status" value="1"/>
</dbReference>
<feature type="transmembrane region" description="Helical" evidence="1">
    <location>
        <begin position="81"/>
        <end position="98"/>
    </location>
</feature>
<dbReference type="EMBL" id="JAMQOP010000007">
    <property type="protein sequence ID" value="MDS0301409.1"/>
    <property type="molecule type" value="Genomic_DNA"/>
</dbReference>
<feature type="transmembrane region" description="Helical" evidence="1">
    <location>
        <begin position="45"/>
        <end position="69"/>
    </location>
</feature>
<keyword evidence="1" id="KW-1133">Transmembrane helix</keyword>
<evidence type="ECO:0000313" key="2">
    <source>
        <dbReference type="EMBL" id="MDS0301409.1"/>
    </source>
</evidence>
<evidence type="ECO:0000256" key="1">
    <source>
        <dbReference type="SAM" id="Phobius"/>
    </source>
</evidence>
<comment type="caution">
    <text evidence="2">The sequence shown here is derived from an EMBL/GenBank/DDBJ whole genome shotgun (WGS) entry which is preliminary data.</text>
</comment>
<gene>
    <name evidence="2" type="ORF">NDI76_22015</name>
</gene>
<organism evidence="2 3">
    <name type="scientific">Halogeometricum salsisoli</name>
    <dbReference type="NCBI Taxonomy" id="2950536"/>
    <lineage>
        <taxon>Archaea</taxon>
        <taxon>Methanobacteriati</taxon>
        <taxon>Methanobacteriota</taxon>
        <taxon>Stenosarchaea group</taxon>
        <taxon>Halobacteria</taxon>
        <taxon>Halobacteriales</taxon>
        <taxon>Haloferacaceae</taxon>
        <taxon>Halogeometricum</taxon>
    </lineage>
</organism>